<accession>A0A9W9TFJ7</accession>
<dbReference type="OrthoDB" id="4241002at2759"/>
<feature type="signal peptide" evidence="1">
    <location>
        <begin position="1"/>
        <end position="22"/>
    </location>
</feature>
<evidence type="ECO:0000313" key="2">
    <source>
        <dbReference type="EMBL" id="KAJ5219650.1"/>
    </source>
</evidence>
<keyword evidence="3" id="KW-1185">Reference proteome</keyword>
<keyword evidence="1" id="KW-0732">Signal</keyword>
<dbReference type="EMBL" id="JAPQKS010000007">
    <property type="protein sequence ID" value="KAJ5219650.1"/>
    <property type="molecule type" value="Genomic_DNA"/>
</dbReference>
<dbReference type="RefSeq" id="XP_058326480.1">
    <property type="nucleotide sequence ID" value="XM_058478150.1"/>
</dbReference>
<evidence type="ECO:0000313" key="3">
    <source>
        <dbReference type="Proteomes" id="UP001150941"/>
    </source>
</evidence>
<feature type="chain" id="PRO_5040921989" evidence="1">
    <location>
        <begin position="23"/>
        <end position="131"/>
    </location>
</feature>
<gene>
    <name evidence="2" type="ORF">N7468_008854</name>
</gene>
<sequence>MPSFTLRAVVAATVLLASTSTAFPLFKREPQWSFDLFSTAACSETGDLYAGSGSTGCRADLNNEAAAYRLNTLSAGCTIEFYDNTMCDENFASGVAGPISVNESADTCRIPRSEQRFGSYQVTCRDATELK</sequence>
<name>A0A9W9TFJ7_9EURO</name>
<organism evidence="2 3">
    <name type="scientific">Penicillium chermesinum</name>
    <dbReference type="NCBI Taxonomy" id="63820"/>
    <lineage>
        <taxon>Eukaryota</taxon>
        <taxon>Fungi</taxon>
        <taxon>Dikarya</taxon>
        <taxon>Ascomycota</taxon>
        <taxon>Pezizomycotina</taxon>
        <taxon>Eurotiomycetes</taxon>
        <taxon>Eurotiomycetidae</taxon>
        <taxon>Eurotiales</taxon>
        <taxon>Aspergillaceae</taxon>
        <taxon>Penicillium</taxon>
    </lineage>
</organism>
<proteinExistence type="predicted"/>
<dbReference type="GeneID" id="83205453"/>
<dbReference type="Proteomes" id="UP001150941">
    <property type="component" value="Unassembled WGS sequence"/>
</dbReference>
<protein>
    <submittedName>
        <fullName evidence="2">Uncharacterized protein</fullName>
    </submittedName>
</protein>
<comment type="caution">
    <text evidence="2">The sequence shown here is derived from an EMBL/GenBank/DDBJ whole genome shotgun (WGS) entry which is preliminary data.</text>
</comment>
<reference evidence="2" key="1">
    <citation type="submission" date="2022-11" db="EMBL/GenBank/DDBJ databases">
        <authorList>
            <person name="Petersen C."/>
        </authorList>
    </citation>
    <scope>NUCLEOTIDE SEQUENCE</scope>
    <source>
        <strain evidence="2">IBT 19713</strain>
    </source>
</reference>
<reference evidence="2" key="2">
    <citation type="journal article" date="2023" name="IMA Fungus">
        <title>Comparative genomic study of the Penicillium genus elucidates a diverse pangenome and 15 lateral gene transfer events.</title>
        <authorList>
            <person name="Petersen C."/>
            <person name="Sorensen T."/>
            <person name="Nielsen M.R."/>
            <person name="Sondergaard T.E."/>
            <person name="Sorensen J.L."/>
            <person name="Fitzpatrick D.A."/>
            <person name="Frisvad J.C."/>
            <person name="Nielsen K.L."/>
        </authorList>
    </citation>
    <scope>NUCLEOTIDE SEQUENCE</scope>
    <source>
        <strain evidence="2">IBT 19713</strain>
    </source>
</reference>
<dbReference type="AlphaFoldDB" id="A0A9W9TFJ7"/>
<evidence type="ECO:0000256" key="1">
    <source>
        <dbReference type="SAM" id="SignalP"/>
    </source>
</evidence>